<reference evidence="13 14" key="1">
    <citation type="submission" date="2015-11" db="EMBL/GenBank/DDBJ databases">
        <title>Genomic analysis of 38 Legionella species identifies large and diverse effector repertoires.</title>
        <authorList>
            <person name="Burstein D."/>
            <person name="Amaro F."/>
            <person name="Zusman T."/>
            <person name="Lifshitz Z."/>
            <person name="Cohen O."/>
            <person name="Gilbert J.A."/>
            <person name="Pupko T."/>
            <person name="Shuman H.A."/>
            <person name="Segal G."/>
        </authorList>
    </citation>
    <scope>NUCLEOTIDE SEQUENCE [LARGE SCALE GENOMIC DNA]</scope>
    <source>
        <strain evidence="13 14">WIGA</strain>
    </source>
</reference>
<evidence type="ECO:0000256" key="4">
    <source>
        <dbReference type="ARBA" id="ARBA00022692"/>
    </source>
</evidence>
<keyword evidence="12" id="KW-0813">Transport</keyword>
<dbReference type="PATRIC" id="fig|447.4.peg.116"/>
<dbReference type="GO" id="GO:0140114">
    <property type="term" value="P:cellular detoxification of fluoride"/>
    <property type="evidence" value="ECO:0007669"/>
    <property type="project" value="UniProtKB-UniRule"/>
</dbReference>
<evidence type="ECO:0000256" key="8">
    <source>
        <dbReference type="ARBA" id="ARBA00023136"/>
    </source>
</evidence>
<comment type="caution">
    <text evidence="13">The sequence shown here is derived from an EMBL/GenBank/DDBJ whole genome shotgun (WGS) entry which is preliminary data.</text>
</comment>
<dbReference type="Proteomes" id="UP000054695">
    <property type="component" value="Unassembled WGS sequence"/>
</dbReference>
<sequence length="124" mass="14087">MKDFFWISFGAIFGANLRYLVSRFFAKYLSADIPFGTFIVNVTGSFIMGFFLAWTLERVEVDPRWRLFIAVGFCGAYTTFSTYSYETYMLLEQSDYGLAALNFICNNLFSLLAVIAGIVLARAI</sequence>
<evidence type="ECO:0000313" key="14">
    <source>
        <dbReference type="Proteomes" id="UP000054695"/>
    </source>
</evidence>
<accession>A0A0W0S109</accession>
<comment type="function">
    <text evidence="12">Fluoride-specific ion channel. Important for reducing fluoride concentration in the cell, thus reducing its toxicity.</text>
</comment>
<evidence type="ECO:0000256" key="3">
    <source>
        <dbReference type="ARBA" id="ARBA00022519"/>
    </source>
</evidence>
<keyword evidence="5 12" id="KW-1133">Transmembrane helix</keyword>
<dbReference type="RefSeq" id="WP_058458089.1">
    <property type="nucleotide sequence ID" value="NZ_CAAAIY010000003.1"/>
</dbReference>
<comment type="subcellular location">
    <subcellularLocation>
        <location evidence="1 12">Cell membrane</location>
        <topology evidence="1 12">Multi-pass membrane protein</topology>
    </subcellularLocation>
</comment>
<evidence type="ECO:0000256" key="9">
    <source>
        <dbReference type="ARBA" id="ARBA00023303"/>
    </source>
</evidence>
<keyword evidence="3" id="KW-0997">Cell inner membrane</keyword>
<dbReference type="GO" id="GO:0062054">
    <property type="term" value="F:fluoride channel activity"/>
    <property type="evidence" value="ECO:0007669"/>
    <property type="project" value="UniProtKB-UniRule"/>
</dbReference>
<keyword evidence="8 12" id="KW-0472">Membrane</keyword>
<keyword evidence="4 12" id="KW-0812">Transmembrane</keyword>
<keyword evidence="2 12" id="KW-1003">Cell membrane</keyword>
<organism evidence="13 14">
    <name type="scientific">Legionella bozemanae</name>
    <name type="common">Fluoribacter bozemanae</name>
    <dbReference type="NCBI Taxonomy" id="447"/>
    <lineage>
        <taxon>Bacteria</taxon>
        <taxon>Pseudomonadati</taxon>
        <taxon>Pseudomonadota</taxon>
        <taxon>Gammaproteobacteria</taxon>
        <taxon>Legionellales</taxon>
        <taxon>Legionellaceae</taxon>
        <taxon>Legionella</taxon>
    </lineage>
</organism>
<dbReference type="GO" id="GO:0005886">
    <property type="term" value="C:plasma membrane"/>
    <property type="evidence" value="ECO:0007669"/>
    <property type="project" value="UniProtKB-SubCell"/>
</dbReference>
<keyword evidence="9 12" id="KW-0407">Ion channel</keyword>
<dbReference type="GO" id="GO:0046872">
    <property type="term" value="F:metal ion binding"/>
    <property type="evidence" value="ECO:0007669"/>
    <property type="project" value="UniProtKB-KW"/>
</dbReference>
<feature type="transmembrane region" description="Helical" evidence="12">
    <location>
        <begin position="67"/>
        <end position="85"/>
    </location>
</feature>
<keyword evidence="6 12" id="KW-0915">Sodium</keyword>
<protein>
    <recommendedName>
        <fullName evidence="12">Fluoride-specific ion channel FluC</fullName>
    </recommendedName>
</protein>
<dbReference type="STRING" id="447.Lboz_0108"/>
<dbReference type="InterPro" id="IPR003691">
    <property type="entry name" value="FluC"/>
</dbReference>
<feature type="binding site" evidence="12">
    <location>
        <position position="75"/>
    </location>
    <ligand>
        <name>Na(+)</name>
        <dbReference type="ChEBI" id="CHEBI:29101"/>
        <note>structural</note>
    </ligand>
</feature>
<evidence type="ECO:0000313" key="13">
    <source>
        <dbReference type="EMBL" id="KTC77155.1"/>
    </source>
</evidence>
<evidence type="ECO:0000256" key="6">
    <source>
        <dbReference type="ARBA" id="ARBA00023053"/>
    </source>
</evidence>
<feature type="binding site" evidence="12">
    <location>
        <position position="78"/>
    </location>
    <ligand>
        <name>Na(+)</name>
        <dbReference type="ChEBI" id="CHEBI:29101"/>
        <note>structural</note>
    </ligand>
</feature>
<dbReference type="PANTHER" id="PTHR28259:SF1">
    <property type="entry name" value="FLUORIDE EXPORT PROTEIN 1-RELATED"/>
    <property type="match status" value="1"/>
</dbReference>
<evidence type="ECO:0000256" key="2">
    <source>
        <dbReference type="ARBA" id="ARBA00022475"/>
    </source>
</evidence>
<evidence type="ECO:0000256" key="7">
    <source>
        <dbReference type="ARBA" id="ARBA00023065"/>
    </source>
</evidence>
<dbReference type="OrthoDB" id="9806299at2"/>
<dbReference type="AlphaFoldDB" id="A0A0W0S109"/>
<dbReference type="EMBL" id="LNXU01000002">
    <property type="protein sequence ID" value="KTC77155.1"/>
    <property type="molecule type" value="Genomic_DNA"/>
</dbReference>
<evidence type="ECO:0000256" key="12">
    <source>
        <dbReference type="HAMAP-Rule" id="MF_00454"/>
    </source>
</evidence>
<comment type="catalytic activity">
    <reaction evidence="11">
        <text>fluoride(in) = fluoride(out)</text>
        <dbReference type="Rhea" id="RHEA:76159"/>
        <dbReference type="ChEBI" id="CHEBI:17051"/>
    </reaction>
    <physiologicalReaction direction="left-to-right" evidence="11">
        <dbReference type="Rhea" id="RHEA:76160"/>
    </physiologicalReaction>
</comment>
<dbReference type="PANTHER" id="PTHR28259">
    <property type="entry name" value="FLUORIDE EXPORT PROTEIN 1-RELATED"/>
    <property type="match status" value="1"/>
</dbReference>
<dbReference type="HAMAP" id="MF_00454">
    <property type="entry name" value="FluC"/>
    <property type="match status" value="1"/>
</dbReference>
<dbReference type="Pfam" id="PF02537">
    <property type="entry name" value="CRCB"/>
    <property type="match status" value="1"/>
</dbReference>
<comment type="activity regulation">
    <text evidence="12">Na(+) is not transported, but it plays an essential structural role and its presence is essential for fluoride channel function.</text>
</comment>
<feature type="transmembrane region" description="Helical" evidence="12">
    <location>
        <begin position="33"/>
        <end position="55"/>
    </location>
</feature>
<dbReference type="NCBIfam" id="TIGR00494">
    <property type="entry name" value="crcB"/>
    <property type="match status" value="1"/>
</dbReference>
<feature type="transmembrane region" description="Helical" evidence="12">
    <location>
        <begin position="97"/>
        <end position="121"/>
    </location>
</feature>
<keyword evidence="14" id="KW-1185">Reference proteome</keyword>
<keyword evidence="12" id="KW-0479">Metal-binding</keyword>
<comment type="similarity">
    <text evidence="10 12">Belongs to the fluoride channel Fluc/FEX (TC 1.A.43) family.</text>
</comment>
<name>A0A0W0S109_LEGBO</name>
<gene>
    <name evidence="12" type="primary">fluC</name>
    <name evidence="12" type="synonym">crcB</name>
    <name evidence="13" type="ORF">Lboz_0108</name>
</gene>
<evidence type="ECO:0000256" key="10">
    <source>
        <dbReference type="ARBA" id="ARBA00035120"/>
    </source>
</evidence>
<proteinExistence type="inferred from homology"/>
<evidence type="ECO:0000256" key="1">
    <source>
        <dbReference type="ARBA" id="ARBA00004651"/>
    </source>
</evidence>
<evidence type="ECO:0000256" key="5">
    <source>
        <dbReference type="ARBA" id="ARBA00022989"/>
    </source>
</evidence>
<evidence type="ECO:0000256" key="11">
    <source>
        <dbReference type="ARBA" id="ARBA00035585"/>
    </source>
</evidence>
<keyword evidence="7 12" id="KW-0406">Ion transport</keyword>